<dbReference type="Gene3D" id="2.30.320.10">
    <property type="entry name" value="YwqG-like"/>
    <property type="match status" value="1"/>
</dbReference>
<comment type="caution">
    <text evidence="1">The sequence shown here is derived from an EMBL/GenBank/DDBJ whole genome shotgun (WGS) entry which is preliminary data.</text>
</comment>
<dbReference type="PANTHER" id="PTHR36436">
    <property type="entry name" value="SLL5081 PROTEIN"/>
    <property type="match status" value="1"/>
</dbReference>
<dbReference type="AlphaFoldDB" id="A0A2S5D1R2"/>
<sequence length="233" mass="26761">MKDSLKQAIILQAVEESVTYTDSKLGGRPYCKLGDDFPVHSSGIPYIFIAQLNFAKLPKLEDYPQQGLLQFFVLADEEYGVYKDGYYCRYYSDFDPSHDIEPFSDEEMEYELCEPIIFGGPYALKATLLQELVPYTDPRSVHYDLPIENPAYSKYFDETDGSGTKIGGYAFMDKNSFDEKNSNAELLFQLDMEGNAKKTYAMIADSGTLQFFIKRDSLIAKDFTQLYYYLYSM</sequence>
<protein>
    <recommendedName>
        <fullName evidence="3">DUF1963 domain-containing protein</fullName>
    </recommendedName>
</protein>
<dbReference type="RefSeq" id="WP_181020932.1">
    <property type="nucleotide sequence ID" value="NZ_CP194323.1"/>
</dbReference>
<keyword evidence="2" id="KW-1185">Reference proteome</keyword>
<evidence type="ECO:0000313" key="2">
    <source>
        <dbReference type="Proteomes" id="UP000237319"/>
    </source>
</evidence>
<dbReference type="InterPro" id="IPR015315">
    <property type="entry name" value="DUF1963"/>
</dbReference>
<accession>A0A2S5D1R2</accession>
<dbReference type="PANTHER" id="PTHR36436:SF6">
    <property type="entry name" value="SLL5081 PROTEIN"/>
    <property type="match status" value="1"/>
</dbReference>
<evidence type="ECO:0000313" key="1">
    <source>
        <dbReference type="EMBL" id="POZ57005.1"/>
    </source>
</evidence>
<dbReference type="Proteomes" id="UP000237319">
    <property type="component" value="Unassembled WGS sequence"/>
</dbReference>
<name>A0A2S5D1R2_LYSSH</name>
<reference evidence="1 2" key="1">
    <citation type="submission" date="2017-11" db="EMBL/GenBank/DDBJ databases">
        <title>Genome sequence of Lysinibacillus sphaericus, a lignin-degrading bacteria isolated from municipal solid waste soil.</title>
        <authorList>
            <person name="Persinoti G.F."/>
            <person name="Paixao D.A."/>
            <person name="Bugg T.D."/>
            <person name="Squina F.M."/>
        </authorList>
    </citation>
    <scope>NUCLEOTIDE SEQUENCE [LARGE SCALE GENOMIC DNA]</scope>
    <source>
        <strain evidence="1 2">A1</strain>
    </source>
</reference>
<evidence type="ECO:0008006" key="3">
    <source>
        <dbReference type="Google" id="ProtNLM"/>
    </source>
</evidence>
<dbReference type="SUPFAM" id="SSF103032">
    <property type="entry name" value="Hypothetical protein YwqG"/>
    <property type="match status" value="1"/>
</dbReference>
<proteinExistence type="predicted"/>
<dbReference type="EMBL" id="PGLV01000001">
    <property type="protein sequence ID" value="POZ57005.1"/>
    <property type="molecule type" value="Genomic_DNA"/>
</dbReference>
<dbReference type="InterPro" id="IPR035948">
    <property type="entry name" value="YwqG-like_sf"/>
</dbReference>
<gene>
    <name evidence="1" type="ORF">LYSIN_01788</name>
</gene>
<dbReference type="Pfam" id="PF09234">
    <property type="entry name" value="DUF1963"/>
    <property type="match status" value="1"/>
</dbReference>
<organism evidence="1 2">
    <name type="scientific">Lysinibacillus sphaericus</name>
    <name type="common">Bacillus sphaericus</name>
    <dbReference type="NCBI Taxonomy" id="1421"/>
    <lineage>
        <taxon>Bacteria</taxon>
        <taxon>Bacillati</taxon>
        <taxon>Bacillota</taxon>
        <taxon>Bacilli</taxon>
        <taxon>Bacillales</taxon>
        <taxon>Bacillaceae</taxon>
        <taxon>Lysinibacillus</taxon>
    </lineage>
</organism>